<dbReference type="InterPro" id="IPR027417">
    <property type="entry name" value="P-loop_NTPase"/>
</dbReference>
<accession>A0A1T0CDE8</accession>
<dbReference type="GO" id="GO:0016887">
    <property type="term" value="F:ATP hydrolysis activity"/>
    <property type="evidence" value="ECO:0007669"/>
    <property type="project" value="InterPro"/>
</dbReference>
<feature type="domain" description="ATPase dynein-related AAA" evidence="1">
    <location>
        <begin position="244"/>
        <end position="404"/>
    </location>
</feature>
<dbReference type="EMBL" id="MUYT01000008">
    <property type="protein sequence ID" value="OOS20362.1"/>
    <property type="molecule type" value="Genomic_DNA"/>
</dbReference>
<gene>
    <name evidence="2" type="ORF">B0682_06990</name>
</gene>
<dbReference type="PANTHER" id="PTHR37291:SF1">
    <property type="entry name" value="TYPE IV METHYL-DIRECTED RESTRICTION ENZYME ECOKMCRB SUBUNIT"/>
    <property type="match status" value="1"/>
</dbReference>
<dbReference type="PANTHER" id="PTHR37291">
    <property type="entry name" value="5-METHYLCYTOSINE-SPECIFIC RESTRICTION ENZYME B"/>
    <property type="match status" value="1"/>
</dbReference>
<sequence length="551" mass="63371">MDLYISINQLIEARKLIQQRVRKPDTFVGIILLLLSSEKVQDYYYHADMGLFANLANSAFSLKEVKTRKSEKSWFALFTPSWATRSLTNFLNGRPININILLTTIFWYKNATFIEAQKQRLYSLIREQDFNTLFIDENITVFDAHQPISLDNYLTATKGANLDSNLTIKYDGSFIVKDAGDLSASPFSQTLYSGLEIKQIVNIFDFNIIGEFDVNAEQSHHLPPLSSFSNITKPIPNIPRKPQNLLLYGIAGVGKSYNINKITGEDETYIERIVFHPDYLNTDFVGQILPKVNDDNGKIDYKFKAGSFTKILKKAINDPSHHYYLVIEEINRGNAPAIFGEVFQLLDRKDEGSSSYRISHDLMAEEIFNDANKTIFIPNNLTILATMNTADQNVFTLDTAFQRRWTMRMIENNIANCDYRNELILDTGVSWQHFNTVINEHILDINKDTLSSEDKRLGAFFVRTDELKLPDDLDNGIPFTEKVVKYLWDDVFKFNKYALFRADLNSLDKVLREFKNKQGFSRFEVFNEDIKAKLQQGQSLKTQVSDNSNEV</sequence>
<dbReference type="Gene3D" id="3.40.50.300">
    <property type="entry name" value="P-loop containing nucleotide triphosphate hydrolases"/>
    <property type="match status" value="1"/>
</dbReference>
<dbReference type="STRING" id="90241.B0682_06990"/>
<organism evidence="2 3">
    <name type="scientific">Lwoffella lincolnii</name>
    <dbReference type="NCBI Taxonomy" id="90241"/>
    <lineage>
        <taxon>Bacteria</taxon>
        <taxon>Pseudomonadati</taxon>
        <taxon>Pseudomonadota</taxon>
        <taxon>Gammaproteobacteria</taxon>
        <taxon>Moraxellales</taxon>
        <taxon>Moraxellaceae</taxon>
        <taxon>Lwoffella</taxon>
    </lineage>
</organism>
<evidence type="ECO:0000259" key="1">
    <source>
        <dbReference type="Pfam" id="PF07728"/>
    </source>
</evidence>
<comment type="caution">
    <text evidence="2">The sequence shown here is derived from an EMBL/GenBank/DDBJ whole genome shotgun (WGS) entry which is preliminary data.</text>
</comment>
<protein>
    <recommendedName>
        <fullName evidence="1">ATPase dynein-related AAA domain-containing protein</fullName>
    </recommendedName>
</protein>
<name>A0A1T0CDE8_9GAMM</name>
<dbReference type="InterPro" id="IPR052934">
    <property type="entry name" value="Methyl-DNA_Rec/Restrict_Enz"/>
</dbReference>
<keyword evidence="3" id="KW-1185">Reference proteome</keyword>
<dbReference type="AlphaFoldDB" id="A0A1T0CDE8"/>
<evidence type="ECO:0000313" key="3">
    <source>
        <dbReference type="Proteomes" id="UP000191094"/>
    </source>
</evidence>
<dbReference type="InterPro" id="IPR011704">
    <property type="entry name" value="ATPase_dyneun-rel_AAA"/>
</dbReference>
<dbReference type="Pfam" id="PF07728">
    <property type="entry name" value="AAA_5"/>
    <property type="match status" value="1"/>
</dbReference>
<evidence type="ECO:0000313" key="2">
    <source>
        <dbReference type="EMBL" id="OOS20362.1"/>
    </source>
</evidence>
<dbReference type="SUPFAM" id="SSF52540">
    <property type="entry name" value="P-loop containing nucleoside triphosphate hydrolases"/>
    <property type="match status" value="1"/>
</dbReference>
<dbReference type="OrthoDB" id="9781481at2"/>
<dbReference type="Proteomes" id="UP000191094">
    <property type="component" value="Unassembled WGS sequence"/>
</dbReference>
<proteinExistence type="predicted"/>
<dbReference type="RefSeq" id="WP_078307743.1">
    <property type="nucleotide sequence ID" value="NZ_CP147511.1"/>
</dbReference>
<reference evidence="2 3" key="1">
    <citation type="submission" date="2017-02" db="EMBL/GenBank/DDBJ databases">
        <title>Draft genome sequence of Moraxella lincolnii CCUG 9405T type strain.</title>
        <authorList>
            <person name="Salva-Serra F."/>
            <person name="Engstrom-Jakobsson H."/>
            <person name="Thorell K."/>
            <person name="Jaen-Luchoro D."/>
            <person name="Gonzales-Siles L."/>
            <person name="Karlsson R."/>
            <person name="Yazdan S."/>
            <person name="Boulund F."/>
            <person name="Johnning A."/>
            <person name="Engstrand L."/>
            <person name="Kristiansson E."/>
            <person name="Moore E."/>
        </authorList>
    </citation>
    <scope>NUCLEOTIDE SEQUENCE [LARGE SCALE GENOMIC DNA]</scope>
    <source>
        <strain evidence="2 3">CCUG 9405</strain>
    </source>
</reference>
<dbReference type="GO" id="GO:0005524">
    <property type="term" value="F:ATP binding"/>
    <property type="evidence" value="ECO:0007669"/>
    <property type="project" value="InterPro"/>
</dbReference>